<proteinExistence type="predicted"/>
<dbReference type="Proteomes" id="UP000816034">
    <property type="component" value="Unassembled WGS sequence"/>
</dbReference>
<name>A0AA88GV74_NAELO</name>
<organism evidence="2 3">
    <name type="scientific">Naegleria lovaniensis</name>
    <name type="common">Amoeba</name>
    <dbReference type="NCBI Taxonomy" id="51637"/>
    <lineage>
        <taxon>Eukaryota</taxon>
        <taxon>Discoba</taxon>
        <taxon>Heterolobosea</taxon>
        <taxon>Tetramitia</taxon>
        <taxon>Eutetramitia</taxon>
        <taxon>Vahlkampfiidae</taxon>
        <taxon>Naegleria</taxon>
    </lineage>
</organism>
<feature type="region of interest" description="Disordered" evidence="1">
    <location>
        <begin position="1"/>
        <end position="22"/>
    </location>
</feature>
<evidence type="ECO:0000256" key="1">
    <source>
        <dbReference type="SAM" id="MobiDB-lite"/>
    </source>
</evidence>
<dbReference type="GeneID" id="68094778"/>
<feature type="region of interest" description="Disordered" evidence="1">
    <location>
        <begin position="177"/>
        <end position="227"/>
    </location>
</feature>
<evidence type="ECO:0000313" key="2">
    <source>
        <dbReference type="EMBL" id="KAG2386578.1"/>
    </source>
</evidence>
<accession>A0AA88GV74</accession>
<reference evidence="2 3" key="1">
    <citation type="journal article" date="2018" name="BMC Genomics">
        <title>The genome of Naegleria lovaniensis, the basis for a comparative approach to unravel pathogenicity factors of the human pathogenic amoeba N. fowleri.</title>
        <authorList>
            <person name="Liechti N."/>
            <person name="Schurch N."/>
            <person name="Bruggmann R."/>
            <person name="Wittwer M."/>
        </authorList>
    </citation>
    <scope>NUCLEOTIDE SEQUENCE [LARGE SCALE GENOMIC DNA]</scope>
    <source>
        <strain evidence="2 3">ATCC 30569</strain>
    </source>
</reference>
<gene>
    <name evidence="2" type="ORF">C9374_002322</name>
</gene>
<keyword evidence="3" id="KW-1185">Reference proteome</keyword>
<dbReference type="AlphaFoldDB" id="A0AA88GV74"/>
<dbReference type="RefSeq" id="XP_044550570.1">
    <property type="nucleotide sequence ID" value="XM_044691728.1"/>
</dbReference>
<feature type="compositionally biased region" description="Basic and acidic residues" evidence="1">
    <location>
        <begin position="187"/>
        <end position="201"/>
    </location>
</feature>
<feature type="compositionally biased region" description="Low complexity" evidence="1">
    <location>
        <begin position="208"/>
        <end position="227"/>
    </location>
</feature>
<sequence>MSTTTENLPSSSTEPSSDQQQVSLHYDATLDEEEEPLMKTASKQQVDQYFQKHKIPQIIKQRLNEAFNLNHQDPVEYLFSTKRMHQLELLLQQQEKELKELTKKHDEELTALQQSKEASREAFIEQEKQYLEQIEQLKKERKELEDKIQQHEQKKKFADENRKYNIELLKERNASLQKENATLKEQNQQHEKELKQREKQIRKIIKPSHVSSDSISSLASVSTPTLE</sequence>
<protein>
    <submittedName>
        <fullName evidence="2">Uncharacterized protein</fullName>
    </submittedName>
</protein>
<feature type="compositionally biased region" description="Polar residues" evidence="1">
    <location>
        <begin position="177"/>
        <end position="186"/>
    </location>
</feature>
<evidence type="ECO:0000313" key="3">
    <source>
        <dbReference type="Proteomes" id="UP000816034"/>
    </source>
</evidence>
<comment type="caution">
    <text evidence="2">The sequence shown here is derived from an EMBL/GenBank/DDBJ whole genome shotgun (WGS) entry which is preliminary data.</text>
</comment>
<dbReference type="EMBL" id="PYSW02000015">
    <property type="protein sequence ID" value="KAG2386578.1"/>
    <property type="molecule type" value="Genomic_DNA"/>
</dbReference>